<dbReference type="InterPro" id="IPR012338">
    <property type="entry name" value="Beta-lactam/transpept-like"/>
</dbReference>
<dbReference type="GO" id="GO:0005886">
    <property type="term" value="C:plasma membrane"/>
    <property type="evidence" value="ECO:0007669"/>
    <property type="project" value="TreeGrafter"/>
</dbReference>
<dbReference type="PANTHER" id="PTHR30627">
    <property type="entry name" value="PEPTIDOGLYCAN D,D-TRANSPEPTIDASE"/>
    <property type="match status" value="1"/>
</dbReference>
<dbReference type="InterPro" id="IPR036138">
    <property type="entry name" value="PBP_dimer_sf"/>
</dbReference>
<dbReference type="InterPro" id="IPR050515">
    <property type="entry name" value="Beta-lactam/transpept"/>
</dbReference>
<evidence type="ECO:0000256" key="1">
    <source>
        <dbReference type="ARBA" id="ARBA00004370"/>
    </source>
</evidence>
<accession>A0A7C4RV13</accession>
<dbReference type="EMBL" id="DSZY01000006">
    <property type="protein sequence ID" value="HGU39780.1"/>
    <property type="molecule type" value="Genomic_DNA"/>
</dbReference>
<feature type="domain" description="Penicillin-binding protein transpeptidase" evidence="3">
    <location>
        <begin position="241"/>
        <end position="520"/>
    </location>
</feature>
<dbReference type="Gene3D" id="3.40.710.10">
    <property type="entry name" value="DD-peptidase/beta-lactamase superfamily"/>
    <property type="match status" value="1"/>
</dbReference>
<dbReference type="AlphaFoldDB" id="A0A7C4RV13"/>
<dbReference type="PANTHER" id="PTHR30627:SF1">
    <property type="entry name" value="PEPTIDOGLYCAN D,D-TRANSPEPTIDASE FTSI"/>
    <property type="match status" value="1"/>
</dbReference>
<name>A0A7C4RV13_9BACT</name>
<dbReference type="Pfam" id="PF00905">
    <property type="entry name" value="Transpeptidase"/>
    <property type="match status" value="1"/>
</dbReference>
<evidence type="ECO:0000313" key="4">
    <source>
        <dbReference type="EMBL" id="HGU39780.1"/>
    </source>
</evidence>
<dbReference type="GO" id="GO:0008658">
    <property type="term" value="F:penicillin binding"/>
    <property type="evidence" value="ECO:0007669"/>
    <property type="project" value="InterPro"/>
</dbReference>
<dbReference type="Gene3D" id="3.30.450.330">
    <property type="match status" value="1"/>
</dbReference>
<evidence type="ECO:0000256" key="2">
    <source>
        <dbReference type="ARBA" id="ARBA00023136"/>
    </source>
</evidence>
<proteinExistence type="predicted"/>
<keyword evidence="2" id="KW-0472">Membrane</keyword>
<evidence type="ECO:0000259" key="3">
    <source>
        <dbReference type="Pfam" id="PF00905"/>
    </source>
</evidence>
<comment type="subcellular location">
    <subcellularLocation>
        <location evidence="1">Membrane</location>
    </subcellularLocation>
</comment>
<gene>
    <name evidence="4" type="ORF">ENT77_01055</name>
</gene>
<dbReference type="Gene3D" id="3.90.1310.10">
    <property type="entry name" value="Penicillin-binding protein 2a (Domain 2)"/>
    <property type="match status" value="1"/>
</dbReference>
<protein>
    <submittedName>
        <fullName evidence="4">Penicillin-binding protein 2</fullName>
    </submittedName>
</protein>
<sequence>MNDLTPKFKYSNPRRVLSAIMLLTFLVGLFALKIWDNVKGHRYAISTKQIALRGNIYDSKGRLIATSEVVYAAYLDVAFLKSVSSNAYKKDPDFLRMMGNFGVVDKLEDVEKVRFLKLGAFASREEIVRKIPVQYLKFVSIEPEEKRIALSGAGMDYIIGKTEARTGLSGIEAYFDKLLRPVRDGVTSVSYSGFIGGKFQKIEVPPQNGKNVQITIDSLLQKRLFDVASDFQKEKEASEVGVIVMETKTGRLRTAFTTQSWPTFYMGYFEPGSTVKPLVFAAALELGVVTPDTRFYCPGYVKPDPNLRVTIKDIEAHKDINLYDGLVHSCNVVTVETTRKLIERYGQEKLYEIYSAVGFGSPTGIELPGEVPGVLRPIEKWYKTDWAYLSIGQSVGTTPLQLLAAVNAIFNDGIYVTPTLDEKKKVSAKRLFSSGTVELVKSMLADVVERGTGINAKVEGLKIFGKTGTAQKPGKKDVTAIFVGSTTISDVPYSIIVWVDSPQKEKLSSVVAAPLFAKVVQILRDYSSSNVTKSTVETTIGENGENEVTDLTGLNLQQVFEIAKRKGISVVLHGEGLYVKSFSLRENRLEVQLTWYPPKLGDWVDNHR</sequence>
<dbReference type="SUPFAM" id="SSF56601">
    <property type="entry name" value="beta-lactamase/transpeptidase-like"/>
    <property type="match status" value="1"/>
</dbReference>
<dbReference type="GO" id="GO:0071555">
    <property type="term" value="P:cell wall organization"/>
    <property type="evidence" value="ECO:0007669"/>
    <property type="project" value="TreeGrafter"/>
</dbReference>
<comment type="caution">
    <text evidence="4">The sequence shown here is derived from an EMBL/GenBank/DDBJ whole genome shotgun (WGS) entry which is preliminary data.</text>
</comment>
<reference evidence="4" key="1">
    <citation type="journal article" date="2020" name="mSystems">
        <title>Genome- and Community-Level Interaction Insights into Carbon Utilization and Element Cycling Functions of Hydrothermarchaeota in Hydrothermal Sediment.</title>
        <authorList>
            <person name="Zhou Z."/>
            <person name="Liu Y."/>
            <person name="Xu W."/>
            <person name="Pan J."/>
            <person name="Luo Z.H."/>
            <person name="Li M."/>
        </authorList>
    </citation>
    <scope>NUCLEOTIDE SEQUENCE [LARGE SCALE GENOMIC DNA]</scope>
    <source>
        <strain evidence="4">SpSt-609</strain>
    </source>
</reference>
<organism evidence="4">
    <name type="scientific">Fervidobacterium thailandense</name>
    <dbReference type="NCBI Taxonomy" id="1008305"/>
    <lineage>
        <taxon>Bacteria</taxon>
        <taxon>Thermotogati</taxon>
        <taxon>Thermotogota</taxon>
        <taxon>Thermotogae</taxon>
        <taxon>Thermotogales</taxon>
        <taxon>Fervidobacteriaceae</taxon>
        <taxon>Fervidobacterium</taxon>
    </lineage>
</organism>
<dbReference type="InterPro" id="IPR001460">
    <property type="entry name" value="PCN-bd_Tpept"/>
</dbReference>
<dbReference type="SUPFAM" id="SSF56519">
    <property type="entry name" value="Penicillin binding protein dimerisation domain"/>
    <property type="match status" value="1"/>
</dbReference>